<accession>A0A542Y9S3</accession>
<organism evidence="1 2">
    <name type="scientific">Leucobacter komagatae</name>
    <dbReference type="NCBI Taxonomy" id="55969"/>
    <lineage>
        <taxon>Bacteria</taxon>
        <taxon>Bacillati</taxon>
        <taxon>Actinomycetota</taxon>
        <taxon>Actinomycetes</taxon>
        <taxon>Micrococcales</taxon>
        <taxon>Microbacteriaceae</taxon>
        <taxon>Leucobacter</taxon>
    </lineage>
</organism>
<sequence length="877" mass="90080">MSQRQHKRRLVGAGLAATLAFTGLSVGVGPVFADSTAYAATGEGRLKGKFVVDHHNETRLGIMADAGDSSGSLVARVGSYSSARDAAGIYTFPKPGTTDVIRNEAGLCAVSGTPMKLATCNGSPEQLWNLTTAGILTSREGRGVQGYGFPGTDHSVMYAASNAPVPTSQLDLRDMTLEHPGFTALVESTDLPSRSAVLKGSANPGASVVINGTHEVRADSQGTWSFKVTGLKLGANQVFVEHYEGGTLTDSATVEVSLKAAEITASIDFAGDVFQSATVSGTAHPGATVEIWRAGTKVTTTTAHAVTGRFSTALRAPGAGGTQVYTVSQVVGGETAPGAIEVLGEYGSAVSIDTPANGQVHPGGPVTFQGRGVPGGSVQLQEKGKPGSVGSATVLSNGMWTIQVANVVKHNVTYVAEQTGRGANVTTATVELNPGITDEVLDVLTPAEGAELPEGTVTFTGKANPGATIELLSSHTGGVLGSTTARADGTWTATTNRALTAGQYVVTVKNGGLQVLRAFTVKAPVVLPLTVTAPAQNATLDAGKITFTGTATPHIRVELRSNVTSSLLGVATADANGNWSADITKNLGPDFYSIRVVAGTQNVDRQFTVQEKQTEGFLNVSSPAQNAVVDPGVVTFAGSANAGAAIELRSNVTGALLGSATANANGDWTADTNRALGTARYVIVVTNGTIRVERSFEVGEQPLQRPLSVSSPAQNATLTSGTVTFTGRAADNARVELRSNVTGSLLGVGTADASGNWSATITRTLAPDFYSVQVVSDGQRIDRQFTVKEKPAEGHLDVLTPAENGVVSPGPVTFTGTATPGAKVELRSNVTGILLGEGLANASGNWSATTFQQLGVAHYVILVKSGGLQIDRSFQVL</sequence>
<gene>
    <name evidence="1" type="ORF">FB468_2902</name>
</gene>
<name>A0A542Y9S3_9MICO</name>
<proteinExistence type="predicted"/>
<dbReference type="InterPro" id="IPR035992">
    <property type="entry name" value="Ricin_B-like_lectins"/>
</dbReference>
<dbReference type="SUPFAM" id="SSF50370">
    <property type="entry name" value="Ricin B-like lectins"/>
    <property type="match status" value="1"/>
</dbReference>
<dbReference type="OrthoDB" id="8781117at2"/>
<dbReference type="GO" id="GO:0005975">
    <property type="term" value="P:carbohydrate metabolic process"/>
    <property type="evidence" value="ECO:0007669"/>
    <property type="project" value="UniProtKB-ARBA"/>
</dbReference>
<dbReference type="Gene3D" id="2.60.40.10">
    <property type="entry name" value="Immunoglobulins"/>
    <property type="match status" value="3"/>
</dbReference>
<dbReference type="InterPro" id="IPR013783">
    <property type="entry name" value="Ig-like_fold"/>
</dbReference>
<dbReference type="Proteomes" id="UP000319094">
    <property type="component" value="Unassembled WGS sequence"/>
</dbReference>
<dbReference type="RefSeq" id="WP_141887950.1">
    <property type="nucleotide sequence ID" value="NZ_BAAAUY010000018.1"/>
</dbReference>
<dbReference type="EMBL" id="VFON01000001">
    <property type="protein sequence ID" value="TQL44831.1"/>
    <property type="molecule type" value="Genomic_DNA"/>
</dbReference>
<evidence type="ECO:0000313" key="2">
    <source>
        <dbReference type="Proteomes" id="UP000319094"/>
    </source>
</evidence>
<comment type="caution">
    <text evidence="1">The sequence shown here is derived from an EMBL/GenBank/DDBJ whole genome shotgun (WGS) entry which is preliminary data.</text>
</comment>
<reference evidence="1 2" key="1">
    <citation type="submission" date="2019-06" db="EMBL/GenBank/DDBJ databases">
        <title>Sequencing the genomes of 1000 actinobacteria strains.</title>
        <authorList>
            <person name="Klenk H.-P."/>
        </authorList>
    </citation>
    <scope>NUCLEOTIDE SEQUENCE [LARGE SCALE GENOMIC DNA]</scope>
    <source>
        <strain evidence="1 2">DSM 8803</strain>
    </source>
</reference>
<evidence type="ECO:0000313" key="1">
    <source>
        <dbReference type="EMBL" id="TQL44831.1"/>
    </source>
</evidence>
<dbReference type="AlphaFoldDB" id="A0A542Y9S3"/>
<keyword evidence="2" id="KW-1185">Reference proteome</keyword>
<protein>
    <submittedName>
        <fullName evidence="1">Uncharacterized protein</fullName>
    </submittedName>
</protein>